<dbReference type="Gene3D" id="3.40.190.10">
    <property type="entry name" value="Periplasmic binding protein-like II"/>
    <property type="match status" value="1"/>
</dbReference>
<dbReference type="PROSITE" id="PS51257">
    <property type="entry name" value="PROKAR_LIPOPROTEIN"/>
    <property type="match status" value="1"/>
</dbReference>
<dbReference type="RefSeq" id="WP_273738340.1">
    <property type="nucleotide sequence ID" value="NZ_JAQIVI010000137.1"/>
</dbReference>
<organism evidence="1 2">
    <name type="scientific">Natrinema soli</name>
    <dbReference type="NCBI Taxonomy" id="1930624"/>
    <lineage>
        <taxon>Archaea</taxon>
        <taxon>Methanobacteriati</taxon>
        <taxon>Methanobacteriota</taxon>
        <taxon>Stenosarchaea group</taxon>
        <taxon>Halobacteria</taxon>
        <taxon>Halobacteriales</taxon>
        <taxon>Natrialbaceae</taxon>
        <taxon>Natrinema</taxon>
    </lineage>
</organism>
<dbReference type="PANTHER" id="PTHR42928:SF5">
    <property type="entry name" value="BLR1237 PROTEIN"/>
    <property type="match status" value="1"/>
</dbReference>
<dbReference type="EMBL" id="JBHSWV010000137">
    <property type="protein sequence ID" value="MFC6765308.1"/>
    <property type="molecule type" value="Genomic_DNA"/>
</dbReference>
<protein>
    <submittedName>
        <fullName evidence="1">Bug family tripartite tricarboxylate transporter substrate binding protein</fullName>
    </submittedName>
</protein>
<dbReference type="Proteomes" id="UP001596383">
    <property type="component" value="Unassembled WGS sequence"/>
</dbReference>
<gene>
    <name evidence="1" type="ORF">ACFQE6_09990</name>
</gene>
<dbReference type="InterPro" id="IPR005064">
    <property type="entry name" value="BUG"/>
</dbReference>
<dbReference type="InterPro" id="IPR042100">
    <property type="entry name" value="Bug_dom1"/>
</dbReference>
<accession>A0ABD5SJX7</accession>
<dbReference type="AlphaFoldDB" id="A0ABD5SJX7"/>
<dbReference type="PANTHER" id="PTHR42928">
    <property type="entry name" value="TRICARBOXYLATE-BINDING PROTEIN"/>
    <property type="match status" value="1"/>
</dbReference>
<evidence type="ECO:0000313" key="1">
    <source>
        <dbReference type="EMBL" id="MFC6765308.1"/>
    </source>
</evidence>
<dbReference type="Pfam" id="PF03401">
    <property type="entry name" value="TctC"/>
    <property type="match status" value="1"/>
</dbReference>
<evidence type="ECO:0000313" key="2">
    <source>
        <dbReference type="Proteomes" id="UP001596383"/>
    </source>
</evidence>
<dbReference type="SUPFAM" id="SSF53850">
    <property type="entry name" value="Periplasmic binding protein-like II"/>
    <property type="match status" value="1"/>
</dbReference>
<keyword evidence="2" id="KW-1185">Reference proteome</keyword>
<proteinExistence type="predicted"/>
<sequence length="324" mass="34601">MFSRRAYVTAAGSIGTGLLAGCLGGDSGGEYPSDQFHVIISWGQGGGTDIYTRQIWQEIADNHNVGVQFENIEGAAGMQGLSRIYSANPDGYTLGPINSPDVAQFLIQEPGFSVTDYSYIGGYTRDVWVLVSNPDAGLDDFGAIADAYESGDIEAIGGQPTGSPSHILAETMKGRLDIQWENFIAYNGSGPVLEAVASSEVPVGIVTETAAEDAQSQVNVNTALHSDGSGVFPDLPTYTDAGYDPEIDFMGGFMRAFIAPPELPDDQLQTLTDSLEETLQSDAMAEWSEETGNDVQFISPDEAVSVMEENEEAIPENVDLEELQ</sequence>
<reference evidence="1 2" key="1">
    <citation type="journal article" date="2019" name="Int. J. Syst. Evol. Microbiol.">
        <title>The Global Catalogue of Microorganisms (GCM) 10K type strain sequencing project: providing services to taxonomists for standard genome sequencing and annotation.</title>
        <authorList>
            <consortium name="The Broad Institute Genomics Platform"/>
            <consortium name="The Broad Institute Genome Sequencing Center for Infectious Disease"/>
            <person name="Wu L."/>
            <person name="Ma J."/>
        </authorList>
    </citation>
    <scope>NUCLEOTIDE SEQUENCE [LARGE SCALE GENOMIC DNA]</scope>
    <source>
        <strain evidence="1 2">LMG 29247</strain>
    </source>
</reference>
<name>A0ABD5SJX7_9EURY</name>
<dbReference type="Gene3D" id="3.40.190.150">
    <property type="entry name" value="Bordetella uptake gene, domain 1"/>
    <property type="match status" value="1"/>
</dbReference>
<comment type="caution">
    <text evidence="1">The sequence shown here is derived from an EMBL/GenBank/DDBJ whole genome shotgun (WGS) entry which is preliminary data.</text>
</comment>